<comment type="caution">
    <text evidence="9">The sequence shown here is derived from an EMBL/GenBank/DDBJ whole genome shotgun (WGS) entry which is preliminary data.</text>
</comment>
<evidence type="ECO:0000256" key="8">
    <source>
        <dbReference type="NCBIfam" id="TIGR00188"/>
    </source>
</evidence>
<evidence type="ECO:0000256" key="1">
    <source>
        <dbReference type="ARBA" id="ARBA00002663"/>
    </source>
</evidence>
<dbReference type="Gene3D" id="3.30.230.10">
    <property type="match status" value="1"/>
</dbReference>
<keyword evidence="3 7" id="KW-0540">Nuclease</keyword>
<dbReference type="HAMAP" id="MF_00227">
    <property type="entry name" value="RNase_P"/>
    <property type="match status" value="1"/>
</dbReference>
<dbReference type="GO" id="GO:0004526">
    <property type="term" value="F:ribonuclease P activity"/>
    <property type="evidence" value="ECO:0007669"/>
    <property type="project" value="UniProtKB-UniRule"/>
</dbReference>
<dbReference type="EC" id="3.1.26.5" evidence="7 8"/>
<dbReference type="SUPFAM" id="SSF54211">
    <property type="entry name" value="Ribosomal protein S5 domain 2-like"/>
    <property type="match status" value="1"/>
</dbReference>
<dbReference type="InterPro" id="IPR000100">
    <property type="entry name" value="RNase_P"/>
</dbReference>
<dbReference type="Pfam" id="PF00825">
    <property type="entry name" value="Ribonuclease_P"/>
    <property type="match status" value="1"/>
</dbReference>
<evidence type="ECO:0000313" key="10">
    <source>
        <dbReference type="Proteomes" id="UP000005467"/>
    </source>
</evidence>
<dbReference type="GO" id="GO:0000049">
    <property type="term" value="F:tRNA binding"/>
    <property type="evidence" value="ECO:0007669"/>
    <property type="project" value="UniProtKB-UniRule"/>
</dbReference>
<dbReference type="GO" id="GO:0030677">
    <property type="term" value="C:ribonuclease P complex"/>
    <property type="evidence" value="ECO:0007669"/>
    <property type="project" value="TreeGrafter"/>
</dbReference>
<evidence type="ECO:0000256" key="6">
    <source>
        <dbReference type="ARBA" id="ARBA00022884"/>
    </source>
</evidence>
<dbReference type="NCBIfam" id="TIGR00188">
    <property type="entry name" value="rnpA"/>
    <property type="match status" value="1"/>
</dbReference>
<keyword evidence="5 7" id="KW-0378">Hydrolase</keyword>
<comment type="similarity">
    <text evidence="7">Belongs to the RnpA family.</text>
</comment>
<comment type="subunit">
    <text evidence="7">Consists of a catalytic RNA component (M1 or rnpB) and a protein subunit.</text>
</comment>
<evidence type="ECO:0000256" key="3">
    <source>
        <dbReference type="ARBA" id="ARBA00022722"/>
    </source>
</evidence>
<keyword evidence="6 7" id="KW-0694">RNA-binding</keyword>
<proteinExistence type="inferred from homology"/>
<comment type="function">
    <text evidence="1 7">RNaseP catalyzes the removal of the 5'-leader sequence from pre-tRNA to produce the mature 5'-terminus. It can also cleave other RNA substrates such as 4.5S RNA. The protein component plays an auxiliary but essential role in vivo by binding to the 5'-leader sequence and broadening the substrate specificity of the ribozyme.</text>
</comment>
<dbReference type="PROSITE" id="PS00648">
    <property type="entry name" value="RIBONUCLEASE_P"/>
    <property type="match status" value="1"/>
</dbReference>
<dbReference type="InterPro" id="IPR020539">
    <property type="entry name" value="RNase_P_CS"/>
</dbReference>
<evidence type="ECO:0000256" key="7">
    <source>
        <dbReference type="HAMAP-Rule" id="MF_00227"/>
    </source>
</evidence>
<evidence type="ECO:0000256" key="2">
    <source>
        <dbReference type="ARBA" id="ARBA00022694"/>
    </source>
</evidence>
<dbReference type="EMBL" id="AEVG01000044">
    <property type="protein sequence ID" value="EFX92306.1"/>
    <property type="molecule type" value="Genomic_DNA"/>
</dbReference>
<dbReference type="PANTHER" id="PTHR33992">
    <property type="entry name" value="RIBONUCLEASE P PROTEIN COMPONENT"/>
    <property type="match status" value="1"/>
</dbReference>
<dbReference type="GO" id="GO:0042781">
    <property type="term" value="F:3'-tRNA processing endoribonuclease activity"/>
    <property type="evidence" value="ECO:0007669"/>
    <property type="project" value="TreeGrafter"/>
</dbReference>
<keyword evidence="4 7" id="KW-0255">Endonuclease</keyword>
<protein>
    <recommendedName>
        <fullName evidence="7 8">Ribonuclease P protein component</fullName>
        <shortName evidence="7">RNase P protein</shortName>
        <shortName evidence="7">RNaseP protein</shortName>
        <ecNumber evidence="7 8">3.1.26.5</ecNumber>
    </recommendedName>
    <alternativeName>
        <fullName evidence="7">Protein C5</fullName>
    </alternativeName>
</protein>
<dbReference type="InterPro" id="IPR014721">
    <property type="entry name" value="Ribsml_uS5_D2-typ_fold_subgr"/>
</dbReference>
<accession>E8KFM9</accession>
<gene>
    <name evidence="7 9" type="primary">rnpA</name>
    <name evidence="9" type="ORF">HMPREF0027_0646</name>
</gene>
<dbReference type="PANTHER" id="PTHR33992:SF1">
    <property type="entry name" value="RIBONUCLEASE P PROTEIN COMPONENT"/>
    <property type="match status" value="1"/>
</dbReference>
<name>E8KFM9_9PAST</name>
<dbReference type="Proteomes" id="UP000005467">
    <property type="component" value="Unassembled WGS sequence"/>
</dbReference>
<reference evidence="9 10" key="1">
    <citation type="submission" date="2011-01" db="EMBL/GenBank/DDBJ databases">
        <authorList>
            <person name="Muzny D."/>
            <person name="Qin X."/>
            <person name="Deng J."/>
            <person name="Jiang H."/>
            <person name="Liu Y."/>
            <person name="Qu J."/>
            <person name="Song X.-Z."/>
            <person name="Zhang L."/>
            <person name="Thornton R."/>
            <person name="Coyle M."/>
            <person name="Francisco L."/>
            <person name="Jackson L."/>
            <person name="Javaid M."/>
            <person name="Korchina V."/>
            <person name="Kovar C."/>
            <person name="Mata R."/>
            <person name="Mathew T."/>
            <person name="Ngo R."/>
            <person name="Nguyen L."/>
            <person name="Nguyen N."/>
            <person name="Okwuonu G."/>
            <person name="Ongeri F."/>
            <person name="Pham C."/>
            <person name="Simmons D."/>
            <person name="Wilczek-Boney K."/>
            <person name="Hale W."/>
            <person name="Jakkamsetti A."/>
            <person name="Pham P."/>
            <person name="Ruth R."/>
            <person name="San Lucas F."/>
            <person name="Warren J."/>
            <person name="Zhang J."/>
            <person name="Zhao Z."/>
            <person name="Zhou C."/>
            <person name="Zhu D."/>
            <person name="Lee S."/>
            <person name="Bess C."/>
            <person name="Blankenburg K."/>
            <person name="Forbes L."/>
            <person name="Fu Q."/>
            <person name="Gubbala S."/>
            <person name="Hirani K."/>
            <person name="Jayaseelan J.C."/>
            <person name="Lara F."/>
            <person name="Munidasa M."/>
            <person name="Palculict T."/>
            <person name="Patil S."/>
            <person name="Pu L.-L."/>
            <person name="Saada N."/>
            <person name="Tang L."/>
            <person name="Weissenberger G."/>
            <person name="Zhu Y."/>
            <person name="Hemphill L."/>
            <person name="Shang Y."/>
            <person name="Youmans B."/>
            <person name="Ayvaz T."/>
            <person name="Ross M."/>
            <person name="Santibanez J."/>
            <person name="Aqrawi P."/>
            <person name="Gross S."/>
            <person name="Joshi V."/>
            <person name="Fowler G."/>
            <person name="Nazareth L."/>
            <person name="Reid J."/>
            <person name="Worley K."/>
            <person name="Petrosino J."/>
            <person name="Highlander S."/>
            <person name="Gibbs R."/>
        </authorList>
    </citation>
    <scope>NUCLEOTIDE SEQUENCE [LARGE SCALE GENOMIC DNA]</scope>
    <source>
        <strain evidence="9 10">ATCC 25976</strain>
    </source>
</reference>
<evidence type="ECO:0000256" key="5">
    <source>
        <dbReference type="ARBA" id="ARBA00022801"/>
    </source>
</evidence>
<organism evidence="9 10">
    <name type="scientific">Actinobacillus ureae ATCC 25976</name>
    <dbReference type="NCBI Taxonomy" id="887324"/>
    <lineage>
        <taxon>Bacteria</taxon>
        <taxon>Pseudomonadati</taxon>
        <taxon>Pseudomonadota</taxon>
        <taxon>Gammaproteobacteria</taxon>
        <taxon>Pasteurellales</taxon>
        <taxon>Pasteurellaceae</taxon>
        <taxon>Actinobacillus</taxon>
    </lineage>
</organism>
<comment type="catalytic activity">
    <reaction evidence="7">
        <text>Endonucleolytic cleavage of RNA, removing 5'-extranucleotides from tRNA precursor.</text>
        <dbReference type="EC" id="3.1.26.5"/>
    </reaction>
</comment>
<dbReference type="InterPro" id="IPR020568">
    <property type="entry name" value="Ribosomal_Su5_D2-typ_SF"/>
</dbReference>
<dbReference type="HOGENOM" id="CLU_117179_11_0_6"/>
<dbReference type="AlphaFoldDB" id="E8KFM9"/>
<evidence type="ECO:0000313" key="9">
    <source>
        <dbReference type="EMBL" id="EFX92306.1"/>
    </source>
</evidence>
<dbReference type="GO" id="GO:0001682">
    <property type="term" value="P:tRNA 5'-leader removal"/>
    <property type="evidence" value="ECO:0007669"/>
    <property type="project" value="UniProtKB-UniRule"/>
</dbReference>
<sequence>MLKVVNLYLHNLQLKQSLITSVKKLTFSRELRLLAPTQFKAVFEQPFRASTPELTILARHNHLDIPRLGLTVAKKHLKRAHDRNRIKRIVRESFRLKQHELPSADFVFVAKGGIGKLDNATLFAMLEKLWVRHIRLAKKPQA</sequence>
<keyword evidence="10" id="KW-1185">Reference proteome</keyword>
<evidence type="ECO:0000256" key="4">
    <source>
        <dbReference type="ARBA" id="ARBA00022759"/>
    </source>
</evidence>
<keyword evidence="2 7" id="KW-0819">tRNA processing</keyword>